<dbReference type="Pfam" id="PF00497">
    <property type="entry name" value="SBP_bac_3"/>
    <property type="match status" value="1"/>
</dbReference>
<dbReference type="InterPro" id="IPR001638">
    <property type="entry name" value="Solute-binding_3/MltF_N"/>
</dbReference>
<dbReference type="Proteomes" id="UP001596074">
    <property type="component" value="Unassembled WGS sequence"/>
</dbReference>
<feature type="domain" description="Solute-binding protein family 3/N-terminal" evidence="5">
    <location>
        <begin position="31"/>
        <end position="253"/>
    </location>
</feature>
<dbReference type="Gene3D" id="3.40.190.10">
    <property type="entry name" value="Periplasmic binding protein-like II"/>
    <property type="match status" value="2"/>
</dbReference>
<feature type="chain" id="PRO_5046478562" evidence="4">
    <location>
        <begin position="17"/>
        <end position="269"/>
    </location>
</feature>
<evidence type="ECO:0000256" key="2">
    <source>
        <dbReference type="ARBA" id="ARBA00022448"/>
    </source>
</evidence>
<evidence type="ECO:0000313" key="7">
    <source>
        <dbReference type="Proteomes" id="UP001596074"/>
    </source>
</evidence>
<comment type="similarity">
    <text evidence="1">Belongs to the bacterial solute-binding protein 3 family.</text>
</comment>
<organism evidence="6 7">
    <name type="scientific">Actinomadura rugatobispora</name>
    <dbReference type="NCBI Taxonomy" id="1994"/>
    <lineage>
        <taxon>Bacteria</taxon>
        <taxon>Bacillati</taxon>
        <taxon>Actinomycetota</taxon>
        <taxon>Actinomycetes</taxon>
        <taxon>Streptosporangiales</taxon>
        <taxon>Thermomonosporaceae</taxon>
        <taxon>Actinomadura</taxon>
    </lineage>
</organism>
<evidence type="ECO:0000256" key="1">
    <source>
        <dbReference type="ARBA" id="ARBA00010333"/>
    </source>
</evidence>
<dbReference type="InterPro" id="IPR051455">
    <property type="entry name" value="Bact_solute-bind_prot3"/>
</dbReference>
<keyword evidence="2" id="KW-0813">Transport</keyword>
<comment type="caution">
    <text evidence="6">The sequence shown here is derived from an EMBL/GenBank/DDBJ whole genome shotgun (WGS) entry which is preliminary data.</text>
</comment>
<proteinExistence type="inferred from homology"/>
<dbReference type="SUPFAM" id="SSF53850">
    <property type="entry name" value="Periplasmic binding protein-like II"/>
    <property type="match status" value="1"/>
</dbReference>
<gene>
    <name evidence="6" type="ORF">ACFPZN_06025</name>
</gene>
<sequence>MRLLAAIVLVAGLVTAGCGDARTGSILDKETLVVGVRPDLPSLGFRRPDGTFEGFDIDVARYMARQLGADIRFVPVLAKDRIEVLRDGRADLVLATLSVTPDRKTQIAFAGPYYNSYQDVMVRSDERDVDDVRDLKDRRFCAVEGADPTTRLLALHGMTARLVPAKNYGECMAMMRSRTIDAVTTNDVILAGLIRSEGGRANRLVNARISEQNTGIGIRRGDPDGCEALNTAITRMYQDRTADALFAKWFGGTGLDRAIVEVPQFEGCD</sequence>
<dbReference type="PROSITE" id="PS51257">
    <property type="entry name" value="PROKAR_LIPOPROTEIN"/>
    <property type="match status" value="1"/>
</dbReference>
<dbReference type="PANTHER" id="PTHR30085:SF6">
    <property type="entry name" value="ABC TRANSPORTER GLUTAMINE-BINDING PROTEIN GLNH"/>
    <property type="match status" value="1"/>
</dbReference>
<evidence type="ECO:0000259" key="5">
    <source>
        <dbReference type="SMART" id="SM00062"/>
    </source>
</evidence>
<name>A0ABW0ZTG0_9ACTN</name>
<feature type="signal peptide" evidence="4">
    <location>
        <begin position="1"/>
        <end position="16"/>
    </location>
</feature>
<keyword evidence="7" id="KW-1185">Reference proteome</keyword>
<dbReference type="PANTHER" id="PTHR30085">
    <property type="entry name" value="AMINO ACID ABC TRANSPORTER PERMEASE"/>
    <property type="match status" value="1"/>
</dbReference>
<keyword evidence="3 4" id="KW-0732">Signal</keyword>
<dbReference type="EMBL" id="JBHSON010000006">
    <property type="protein sequence ID" value="MFC5745164.1"/>
    <property type="molecule type" value="Genomic_DNA"/>
</dbReference>
<reference evidence="7" key="1">
    <citation type="journal article" date="2019" name="Int. J. Syst. Evol. Microbiol.">
        <title>The Global Catalogue of Microorganisms (GCM) 10K type strain sequencing project: providing services to taxonomists for standard genome sequencing and annotation.</title>
        <authorList>
            <consortium name="The Broad Institute Genomics Platform"/>
            <consortium name="The Broad Institute Genome Sequencing Center for Infectious Disease"/>
            <person name="Wu L."/>
            <person name="Ma J."/>
        </authorList>
    </citation>
    <scope>NUCLEOTIDE SEQUENCE [LARGE SCALE GENOMIC DNA]</scope>
    <source>
        <strain evidence="7">KCTC 42087</strain>
    </source>
</reference>
<dbReference type="SMART" id="SM00062">
    <property type="entry name" value="PBPb"/>
    <property type="match status" value="1"/>
</dbReference>
<protein>
    <submittedName>
        <fullName evidence="6">Transporter substrate-binding domain-containing protein</fullName>
    </submittedName>
</protein>
<evidence type="ECO:0000313" key="6">
    <source>
        <dbReference type="EMBL" id="MFC5745164.1"/>
    </source>
</evidence>
<evidence type="ECO:0000256" key="4">
    <source>
        <dbReference type="SAM" id="SignalP"/>
    </source>
</evidence>
<accession>A0ABW0ZTG0</accession>
<dbReference type="RefSeq" id="WP_378280789.1">
    <property type="nucleotide sequence ID" value="NZ_JBHSON010000006.1"/>
</dbReference>
<evidence type="ECO:0000256" key="3">
    <source>
        <dbReference type="ARBA" id="ARBA00022729"/>
    </source>
</evidence>